<evidence type="ECO:0000256" key="1">
    <source>
        <dbReference type="SAM" id="MobiDB-lite"/>
    </source>
</evidence>
<comment type="caution">
    <text evidence="2">The sequence shown here is derived from an EMBL/GenBank/DDBJ whole genome shotgun (WGS) entry which is preliminary data.</text>
</comment>
<reference evidence="2 3" key="1">
    <citation type="submission" date="2020-02" db="EMBL/GenBank/DDBJ databases">
        <authorList>
            <person name="Ma Q."/>
            <person name="Huang Y."/>
            <person name="Song X."/>
            <person name="Pei D."/>
        </authorList>
    </citation>
    <scope>NUCLEOTIDE SEQUENCE [LARGE SCALE GENOMIC DNA]</scope>
    <source>
        <strain evidence="2">Sxm20200214</strain>
        <tissue evidence="2">Leaf</tissue>
    </source>
</reference>
<evidence type="ECO:0000313" key="2">
    <source>
        <dbReference type="EMBL" id="KAG2298884.1"/>
    </source>
</evidence>
<organism evidence="2 3">
    <name type="scientific">Brassica carinata</name>
    <name type="common">Ethiopian mustard</name>
    <name type="synonym">Abyssinian cabbage</name>
    <dbReference type="NCBI Taxonomy" id="52824"/>
    <lineage>
        <taxon>Eukaryota</taxon>
        <taxon>Viridiplantae</taxon>
        <taxon>Streptophyta</taxon>
        <taxon>Embryophyta</taxon>
        <taxon>Tracheophyta</taxon>
        <taxon>Spermatophyta</taxon>
        <taxon>Magnoliopsida</taxon>
        <taxon>eudicotyledons</taxon>
        <taxon>Gunneridae</taxon>
        <taxon>Pentapetalae</taxon>
        <taxon>rosids</taxon>
        <taxon>malvids</taxon>
        <taxon>Brassicales</taxon>
        <taxon>Brassicaceae</taxon>
        <taxon>Brassiceae</taxon>
        <taxon>Brassica</taxon>
    </lineage>
</organism>
<feature type="region of interest" description="Disordered" evidence="1">
    <location>
        <begin position="87"/>
        <end position="117"/>
    </location>
</feature>
<name>A0A8X7S7F3_BRACI</name>
<dbReference type="EMBL" id="JAAMPC010000008">
    <property type="protein sequence ID" value="KAG2298884.1"/>
    <property type="molecule type" value="Genomic_DNA"/>
</dbReference>
<protein>
    <submittedName>
        <fullName evidence="2">Uncharacterized protein</fullName>
    </submittedName>
</protein>
<dbReference type="Proteomes" id="UP000886595">
    <property type="component" value="Unassembled WGS sequence"/>
</dbReference>
<dbReference type="OrthoDB" id="1131825at2759"/>
<sequence length="298" mass="32649">MTGCPVILRVFLCSWNSSCSLRRRKHSSPGSSASSDRRQVDILVGSAADDSFAAYQEAAKVISAKRGSASRKVSGNDVVVTSSRRATMVKTEPTSSSQGRNTRGGRVMTRASHQSADMGRSVGTLAKALTNLNLSVFPRDGTILPVGDTSEVIQALQGGLLRTVTRLFHLGERLSTEDASFVREDLEALKREASEEKYRRMAPELEIRDLKEKLKASEKIAEEASTDALATRTVFRPPRQNYYRYLLGSRNLPLGSWPLSSPVLHSAYAGSHCQTLGVLVWIRKSKCQAFLLSTSREA</sequence>
<keyword evidence="3" id="KW-1185">Reference proteome</keyword>
<feature type="compositionally biased region" description="Polar residues" evidence="1">
    <location>
        <begin position="92"/>
        <end position="101"/>
    </location>
</feature>
<proteinExistence type="predicted"/>
<accession>A0A8X7S7F3</accession>
<gene>
    <name evidence="2" type="ORF">Bca52824_035356</name>
</gene>
<evidence type="ECO:0000313" key="3">
    <source>
        <dbReference type="Proteomes" id="UP000886595"/>
    </source>
</evidence>
<dbReference type="AlphaFoldDB" id="A0A8X7S7F3"/>